<feature type="compositionally biased region" description="Basic and acidic residues" evidence="2">
    <location>
        <begin position="561"/>
        <end position="571"/>
    </location>
</feature>
<feature type="region of interest" description="Disordered" evidence="2">
    <location>
        <begin position="275"/>
        <end position="358"/>
    </location>
</feature>
<accession>A0A4U0TU88</accession>
<feature type="region of interest" description="Disordered" evidence="2">
    <location>
        <begin position="1"/>
        <end position="104"/>
    </location>
</feature>
<name>A0A4U0TU88_9PEZI</name>
<feature type="coiled-coil region" evidence="1">
    <location>
        <begin position="144"/>
        <end position="185"/>
    </location>
</feature>
<sequence length="602" mass="64948">MNTQDLSKSGRKRLRRREQKLRARAAAAAIAQAAPTSQPGDSLPTAPQRKTPQQLSPASYASAINTQQPANSSNFRDRAAQSPVQPPNSNPTPCATDSPPTQLQQDGNAAVKGVLANEDLARALDHSTLIIVPRRVYDEALAGTARMEIAVGELETEKEQMRDQLAEAEERIEALSRECQVAVDDANKQLEGHKIRTKECESHKRFYEKKLGEVYAFGCLLVDDGSSYELMEAVRVGVGEWVKALPGKVKGNVGRKNWLGVKGQMKKTMERVMGRAEDDAAMSGCSSESGSTCDSSEAAATTPEKGHKAVSSTKGLGRKSSPDDGFNHIDDSESAASEVRLKDTTQMSEEKQAEEIERNKPWARVAAYKAKRTAAADAVAAAAVAAEERDKADDLKALTDPLFVPSRARTPPRDANGERSSTDPARCGRKPWWELPTLEQPGMPAADPDLSFDDSPTGMIQPSPPIIDTKPRPPNPPAHPLKRKTPIQTSNSPQPSAKKPKQHPCPSSAFPAAGANDANNPTDQDLKALLDRLPRIPPATASDYPADQPAESRWGEFLELQAREPPLDPRRARARYGGGWGGAVKRKGKGKGGEAGDVIVID</sequence>
<reference evidence="3 4" key="1">
    <citation type="submission" date="2017-03" db="EMBL/GenBank/DDBJ databases">
        <title>Genomes of endolithic fungi from Antarctica.</title>
        <authorList>
            <person name="Coleine C."/>
            <person name="Masonjones S."/>
            <person name="Stajich J.E."/>
        </authorList>
    </citation>
    <scope>NUCLEOTIDE SEQUENCE [LARGE SCALE GENOMIC DNA]</scope>
    <source>
        <strain evidence="3 4">CCFEE 6315</strain>
    </source>
</reference>
<feature type="compositionally biased region" description="Basic and acidic residues" evidence="2">
    <location>
        <begin position="387"/>
        <end position="397"/>
    </location>
</feature>
<feature type="compositionally biased region" description="Low complexity" evidence="2">
    <location>
        <begin position="283"/>
        <end position="297"/>
    </location>
</feature>
<evidence type="ECO:0000256" key="2">
    <source>
        <dbReference type="SAM" id="MobiDB-lite"/>
    </source>
</evidence>
<proteinExistence type="predicted"/>
<evidence type="ECO:0000256" key="1">
    <source>
        <dbReference type="SAM" id="Coils"/>
    </source>
</evidence>
<feature type="compositionally biased region" description="Basic and acidic residues" evidence="2">
    <location>
        <begin position="339"/>
        <end position="358"/>
    </location>
</feature>
<feature type="compositionally biased region" description="Low complexity" evidence="2">
    <location>
        <begin position="24"/>
        <end position="34"/>
    </location>
</feature>
<feature type="region of interest" description="Disordered" evidence="2">
    <location>
        <begin position="530"/>
        <end position="549"/>
    </location>
</feature>
<feature type="compositionally biased region" description="Basic and acidic residues" evidence="2">
    <location>
        <begin position="320"/>
        <end position="331"/>
    </location>
</feature>
<dbReference type="AlphaFoldDB" id="A0A4U0TU88"/>
<gene>
    <name evidence="3" type="ORF">B0A50_05636</name>
</gene>
<evidence type="ECO:0000313" key="4">
    <source>
        <dbReference type="Proteomes" id="UP000308549"/>
    </source>
</evidence>
<organism evidence="3 4">
    <name type="scientific">Salinomyces thailandicus</name>
    <dbReference type="NCBI Taxonomy" id="706561"/>
    <lineage>
        <taxon>Eukaryota</taxon>
        <taxon>Fungi</taxon>
        <taxon>Dikarya</taxon>
        <taxon>Ascomycota</taxon>
        <taxon>Pezizomycotina</taxon>
        <taxon>Dothideomycetes</taxon>
        <taxon>Dothideomycetidae</taxon>
        <taxon>Mycosphaerellales</taxon>
        <taxon>Teratosphaeriaceae</taxon>
        <taxon>Salinomyces</taxon>
    </lineage>
</organism>
<evidence type="ECO:0000313" key="3">
    <source>
        <dbReference type="EMBL" id="TKA25881.1"/>
    </source>
</evidence>
<feature type="region of interest" description="Disordered" evidence="2">
    <location>
        <begin position="561"/>
        <end position="602"/>
    </location>
</feature>
<feature type="compositionally biased region" description="Basic residues" evidence="2">
    <location>
        <begin position="9"/>
        <end position="23"/>
    </location>
</feature>
<feature type="compositionally biased region" description="Polar residues" evidence="2">
    <location>
        <begin position="48"/>
        <end position="74"/>
    </location>
</feature>
<protein>
    <submittedName>
        <fullName evidence="3">Uncharacterized protein</fullName>
    </submittedName>
</protein>
<feature type="compositionally biased region" description="Basic and acidic residues" evidence="2">
    <location>
        <begin position="411"/>
        <end position="421"/>
    </location>
</feature>
<comment type="caution">
    <text evidence="3">The sequence shown here is derived from an EMBL/GenBank/DDBJ whole genome shotgun (WGS) entry which is preliminary data.</text>
</comment>
<keyword evidence="4" id="KW-1185">Reference proteome</keyword>
<feature type="compositionally biased region" description="Polar residues" evidence="2">
    <location>
        <begin position="486"/>
        <end position="495"/>
    </location>
</feature>
<keyword evidence="1" id="KW-0175">Coiled coil</keyword>
<feature type="compositionally biased region" description="Polar residues" evidence="2">
    <location>
        <begin position="91"/>
        <end position="104"/>
    </location>
</feature>
<feature type="region of interest" description="Disordered" evidence="2">
    <location>
        <begin position="387"/>
        <end position="525"/>
    </location>
</feature>
<dbReference type="EMBL" id="NAJL01000032">
    <property type="protein sequence ID" value="TKA25881.1"/>
    <property type="molecule type" value="Genomic_DNA"/>
</dbReference>
<dbReference type="Proteomes" id="UP000308549">
    <property type="component" value="Unassembled WGS sequence"/>
</dbReference>